<reference evidence="2" key="1">
    <citation type="journal article" date="2019" name="Int. J. Syst. Evol. Microbiol.">
        <title>The Global Catalogue of Microorganisms (GCM) 10K type strain sequencing project: providing services to taxonomists for standard genome sequencing and annotation.</title>
        <authorList>
            <consortium name="The Broad Institute Genomics Platform"/>
            <consortium name="The Broad Institute Genome Sequencing Center for Infectious Disease"/>
            <person name="Wu L."/>
            <person name="Ma J."/>
        </authorList>
    </citation>
    <scope>NUCLEOTIDE SEQUENCE [LARGE SCALE GENOMIC DNA]</scope>
    <source>
        <strain evidence="2">JCM 17085</strain>
    </source>
</reference>
<dbReference type="EMBL" id="BAABCV010000001">
    <property type="protein sequence ID" value="GAA4084524.1"/>
    <property type="molecule type" value="Genomic_DNA"/>
</dbReference>
<evidence type="ECO:0000313" key="2">
    <source>
        <dbReference type="Proteomes" id="UP001500841"/>
    </source>
</evidence>
<gene>
    <name evidence="1" type="ORF">GCM10022392_01570</name>
</gene>
<keyword evidence="2" id="KW-1185">Reference proteome</keyword>
<sequence>MEPINDDYKNIPGWGMDADPENEPTYPIKNYTGDDHNRINYERSPQQLQTVEILKSIERPSLSVVFGTTVPPSGLSGMIRRYAFKHSEDRYRHWLPLIMADRINVCEGVISDVLHGHFPNMIKERGWAVEWKYNRARFVKKIGIATLIAAGVAALVCKTVNDR</sequence>
<organism evidence="1 2">
    <name type="scientific">Mucilaginibacter panaciglaebae</name>
    <dbReference type="NCBI Taxonomy" id="502331"/>
    <lineage>
        <taxon>Bacteria</taxon>
        <taxon>Pseudomonadati</taxon>
        <taxon>Bacteroidota</taxon>
        <taxon>Sphingobacteriia</taxon>
        <taxon>Sphingobacteriales</taxon>
        <taxon>Sphingobacteriaceae</taxon>
        <taxon>Mucilaginibacter</taxon>
    </lineage>
</organism>
<dbReference type="RefSeq" id="WP_345100364.1">
    <property type="nucleotide sequence ID" value="NZ_BAABCV010000001.1"/>
</dbReference>
<protein>
    <submittedName>
        <fullName evidence="1">Uncharacterized protein</fullName>
    </submittedName>
</protein>
<name>A0ABP7WA15_9SPHI</name>
<dbReference type="Proteomes" id="UP001500841">
    <property type="component" value="Unassembled WGS sequence"/>
</dbReference>
<comment type="caution">
    <text evidence="1">The sequence shown here is derived from an EMBL/GenBank/DDBJ whole genome shotgun (WGS) entry which is preliminary data.</text>
</comment>
<proteinExistence type="predicted"/>
<accession>A0ABP7WA15</accession>
<evidence type="ECO:0000313" key="1">
    <source>
        <dbReference type="EMBL" id="GAA4084524.1"/>
    </source>
</evidence>